<dbReference type="AlphaFoldDB" id="A0A4R1BPE0"/>
<proteinExistence type="inferred from homology"/>
<feature type="domain" description="PEP-utilising enzyme mobile" evidence="17">
    <location>
        <begin position="376"/>
        <end position="446"/>
    </location>
</feature>
<dbReference type="InterPro" id="IPR015813">
    <property type="entry name" value="Pyrv/PenolPyrv_kinase-like_dom"/>
</dbReference>
<evidence type="ECO:0000256" key="11">
    <source>
        <dbReference type="ARBA" id="ARBA00022840"/>
    </source>
</evidence>
<name>A0A4R1BPE0_9BACT</name>
<evidence type="ECO:0000259" key="19">
    <source>
        <dbReference type="Pfam" id="PF02896"/>
    </source>
</evidence>
<dbReference type="PANTHER" id="PTHR43030">
    <property type="entry name" value="PHOSPHOENOLPYRUVATE SYNTHASE"/>
    <property type="match status" value="1"/>
</dbReference>
<keyword evidence="12 15" id="KW-0460">Magnesium</keyword>
<evidence type="ECO:0000256" key="4">
    <source>
        <dbReference type="ARBA" id="ARBA00007837"/>
    </source>
</evidence>
<dbReference type="PROSITE" id="PS00370">
    <property type="entry name" value="PEP_ENZYMES_PHOS_SITE"/>
    <property type="match status" value="1"/>
</dbReference>
<dbReference type="EMBL" id="SJZI01000002">
    <property type="protein sequence ID" value="TCJ19075.1"/>
    <property type="molecule type" value="Genomic_DNA"/>
</dbReference>
<dbReference type="InterPro" id="IPR006319">
    <property type="entry name" value="PEP_synth"/>
</dbReference>
<dbReference type="GO" id="GO:0008986">
    <property type="term" value="F:pyruvate, water dikinase activity"/>
    <property type="evidence" value="ECO:0007669"/>
    <property type="project" value="UniProtKB-EC"/>
</dbReference>
<dbReference type="InterPro" id="IPR000121">
    <property type="entry name" value="PEP_util_C"/>
</dbReference>
<evidence type="ECO:0000256" key="5">
    <source>
        <dbReference type="ARBA" id="ARBA00011996"/>
    </source>
</evidence>
<evidence type="ECO:0000313" key="21">
    <source>
        <dbReference type="Proteomes" id="UP000295334"/>
    </source>
</evidence>
<dbReference type="GO" id="GO:0006094">
    <property type="term" value="P:gluconeogenesis"/>
    <property type="evidence" value="ECO:0007669"/>
    <property type="project" value="UniProtKB-UniPathway"/>
</dbReference>
<dbReference type="GO" id="GO:0046872">
    <property type="term" value="F:metal ion binding"/>
    <property type="evidence" value="ECO:0007669"/>
    <property type="project" value="UniProtKB-KW"/>
</dbReference>
<keyword evidence="11 15" id="KW-0067">ATP-binding</keyword>
<keyword evidence="10 15" id="KW-0418">Kinase</keyword>
<evidence type="ECO:0000256" key="1">
    <source>
        <dbReference type="ARBA" id="ARBA00001946"/>
    </source>
</evidence>
<keyword evidence="9 15" id="KW-0547">Nucleotide-binding</keyword>
<evidence type="ECO:0000256" key="9">
    <source>
        <dbReference type="ARBA" id="ARBA00022741"/>
    </source>
</evidence>
<reference evidence="20 21" key="1">
    <citation type="submission" date="2019-03" db="EMBL/GenBank/DDBJ databases">
        <authorList>
            <person name="Kim M.K.M."/>
        </authorList>
    </citation>
    <scope>NUCLEOTIDE SEQUENCE [LARGE SCALE GENOMIC DNA]</scope>
    <source>
        <strain evidence="20 21">17J68-12</strain>
    </source>
</reference>
<evidence type="ECO:0000256" key="7">
    <source>
        <dbReference type="ARBA" id="ARBA00022679"/>
    </source>
</evidence>
<evidence type="ECO:0000259" key="17">
    <source>
        <dbReference type="Pfam" id="PF00391"/>
    </source>
</evidence>
<dbReference type="Gene3D" id="3.30.1490.20">
    <property type="entry name" value="ATP-grasp fold, A domain"/>
    <property type="match status" value="1"/>
</dbReference>
<evidence type="ECO:0000256" key="14">
    <source>
        <dbReference type="ARBA" id="ARBA00047700"/>
    </source>
</evidence>
<dbReference type="RefSeq" id="WP_131446040.1">
    <property type="nucleotide sequence ID" value="NZ_SJZI01000002.1"/>
</dbReference>
<evidence type="ECO:0000256" key="6">
    <source>
        <dbReference type="ARBA" id="ARBA00021623"/>
    </source>
</evidence>
<dbReference type="Gene3D" id="3.50.30.10">
    <property type="entry name" value="Phosphohistidine domain"/>
    <property type="match status" value="1"/>
</dbReference>
<accession>A0A4R1BPE0</accession>
<gene>
    <name evidence="20" type="ORF">EPD60_01270</name>
</gene>
<dbReference type="UniPathway" id="UPA00138"/>
<dbReference type="EC" id="2.7.9.2" evidence="5 15"/>
<organism evidence="20 21">
    <name type="scientific">Flaviaesturariibacter flavus</name>
    <dbReference type="NCBI Taxonomy" id="2502780"/>
    <lineage>
        <taxon>Bacteria</taxon>
        <taxon>Pseudomonadati</taxon>
        <taxon>Bacteroidota</taxon>
        <taxon>Chitinophagia</taxon>
        <taxon>Chitinophagales</taxon>
        <taxon>Chitinophagaceae</taxon>
        <taxon>Flaviaestuariibacter</taxon>
    </lineage>
</organism>
<evidence type="ECO:0000256" key="8">
    <source>
        <dbReference type="ARBA" id="ARBA00022723"/>
    </source>
</evidence>
<dbReference type="InterPro" id="IPR013815">
    <property type="entry name" value="ATP_grasp_subdomain_1"/>
</dbReference>
<keyword evidence="20" id="KW-0670">Pyruvate</keyword>
<evidence type="ECO:0000256" key="16">
    <source>
        <dbReference type="SAM" id="MobiDB-lite"/>
    </source>
</evidence>
<protein>
    <recommendedName>
        <fullName evidence="6 15">Phosphoenolpyruvate synthase</fullName>
        <shortName evidence="15">PEP synthase</shortName>
        <ecNumber evidence="5 15">2.7.9.2</ecNumber>
    </recommendedName>
    <alternativeName>
        <fullName evidence="13 15">Pyruvate, water dikinase</fullName>
    </alternativeName>
</protein>
<dbReference type="InterPro" id="IPR023151">
    <property type="entry name" value="PEP_util_CS"/>
</dbReference>
<dbReference type="SUPFAM" id="SSF56059">
    <property type="entry name" value="Glutathione synthetase ATP-binding domain-like"/>
    <property type="match status" value="1"/>
</dbReference>
<dbReference type="Gene3D" id="3.30.470.20">
    <property type="entry name" value="ATP-grasp fold, B domain"/>
    <property type="match status" value="1"/>
</dbReference>
<evidence type="ECO:0000256" key="13">
    <source>
        <dbReference type="ARBA" id="ARBA00033470"/>
    </source>
</evidence>
<evidence type="ECO:0000256" key="12">
    <source>
        <dbReference type="ARBA" id="ARBA00022842"/>
    </source>
</evidence>
<dbReference type="Gene3D" id="3.20.20.60">
    <property type="entry name" value="Phosphoenolpyruvate-binding domains"/>
    <property type="match status" value="1"/>
</dbReference>
<comment type="function">
    <text evidence="2 15">Catalyzes the phosphorylation of pyruvate to phosphoenolpyruvate.</text>
</comment>
<evidence type="ECO:0000256" key="2">
    <source>
        <dbReference type="ARBA" id="ARBA00002988"/>
    </source>
</evidence>
<feature type="region of interest" description="Disordered" evidence="16">
    <location>
        <begin position="785"/>
        <end position="813"/>
    </location>
</feature>
<dbReference type="PROSITE" id="PS00742">
    <property type="entry name" value="PEP_ENZYMES_2"/>
    <property type="match status" value="1"/>
</dbReference>
<keyword evidence="7 15" id="KW-0808">Transferase</keyword>
<keyword evidence="21" id="KW-1185">Reference proteome</keyword>
<dbReference type="SUPFAM" id="SSF52009">
    <property type="entry name" value="Phosphohistidine domain"/>
    <property type="match status" value="1"/>
</dbReference>
<keyword evidence="8 15" id="KW-0479">Metal-binding</keyword>
<dbReference type="PANTHER" id="PTHR43030:SF1">
    <property type="entry name" value="PHOSPHOENOLPYRUVATE SYNTHASE"/>
    <property type="match status" value="1"/>
</dbReference>
<comment type="catalytic activity">
    <reaction evidence="14 15">
        <text>pyruvate + ATP + H2O = phosphoenolpyruvate + AMP + phosphate + 2 H(+)</text>
        <dbReference type="Rhea" id="RHEA:11364"/>
        <dbReference type="ChEBI" id="CHEBI:15361"/>
        <dbReference type="ChEBI" id="CHEBI:15377"/>
        <dbReference type="ChEBI" id="CHEBI:15378"/>
        <dbReference type="ChEBI" id="CHEBI:30616"/>
        <dbReference type="ChEBI" id="CHEBI:43474"/>
        <dbReference type="ChEBI" id="CHEBI:58702"/>
        <dbReference type="ChEBI" id="CHEBI:456215"/>
        <dbReference type="EC" id="2.7.9.2"/>
    </reaction>
</comment>
<dbReference type="InterPro" id="IPR002192">
    <property type="entry name" value="PPDK_AMP/ATP-bd"/>
</dbReference>
<dbReference type="Proteomes" id="UP000295334">
    <property type="component" value="Unassembled WGS sequence"/>
</dbReference>
<evidence type="ECO:0000256" key="10">
    <source>
        <dbReference type="ARBA" id="ARBA00022777"/>
    </source>
</evidence>
<dbReference type="NCBIfam" id="NF005057">
    <property type="entry name" value="PRK06464.1"/>
    <property type="match status" value="1"/>
</dbReference>
<comment type="caution">
    <text evidence="20">The sequence shown here is derived from an EMBL/GenBank/DDBJ whole genome shotgun (WGS) entry which is preliminary data.</text>
</comment>
<dbReference type="Pfam" id="PF01326">
    <property type="entry name" value="PPDK_N"/>
    <property type="match status" value="1"/>
</dbReference>
<dbReference type="Pfam" id="PF02896">
    <property type="entry name" value="PEP-utilizers_C"/>
    <property type="match status" value="1"/>
</dbReference>
<dbReference type="FunFam" id="3.30.1490.20:FF:000010">
    <property type="entry name" value="Phosphoenolpyruvate synthase"/>
    <property type="match status" value="1"/>
</dbReference>
<dbReference type="InterPro" id="IPR036637">
    <property type="entry name" value="Phosphohistidine_dom_sf"/>
</dbReference>
<evidence type="ECO:0000256" key="3">
    <source>
        <dbReference type="ARBA" id="ARBA00004742"/>
    </source>
</evidence>
<dbReference type="InterPro" id="IPR018274">
    <property type="entry name" value="PEP_util_AS"/>
</dbReference>
<dbReference type="GO" id="GO:0005524">
    <property type="term" value="F:ATP binding"/>
    <property type="evidence" value="ECO:0007669"/>
    <property type="project" value="UniProtKB-KW"/>
</dbReference>
<dbReference type="FunFam" id="3.30.470.20:FF:000017">
    <property type="entry name" value="Phosphoenolpyruvate synthase"/>
    <property type="match status" value="1"/>
</dbReference>
<dbReference type="NCBIfam" id="TIGR01418">
    <property type="entry name" value="PEP_synth"/>
    <property type="match status" value="1"/>
</dbReference>
<comment type="similarity">
    <text evidence="4 15">Belongs to the PEP-utilizing enzyme family.</text>
</comment>
<dbReference type="InterPro" id="IPR040442">
    <property type="entry name" value="Pyrv_kinase-like_dom_sf"/>
</dbReference>
<evidence type="ECO:0000313" key="20">
    <source>
        <dbReference type="EMBL" id="TCJ19075.1"/>
    </source>
</evidence>
<feature type="domain" description="PEP-utilising enzyme C-terminal" evidence="19">
    <location>
        <begin position="480"/>
        <end position="773"/>
    </location>
</feature>
<dbReference type="Pfam" id="PF00391">
    <property type="entry name" value="PEP-utilizers"/>
    <property type="match status" value="1"/>
</dbReference>
<dbReference type="SUPFAM" id="SSF51621">
    <property type="entry name" value="Phosphoenolpyruvate/pyruvate domain"/>
    <property type="match status" value="1"/>
</dbReference>
<dbReference type="InterPro" id="IPR008279">
    <property type="entry name" value="PEP-util_enz_mobile_dom"/>
</dbReference>
<evidence type="ECO:0000259" key="18">
    <source>
        <dbReference type="Pfam" id="PF01326"/>
    </source>
</evidence>
<feature type="domain" description="Pyruvate phosphate dikinase AMP/ATP-binding" evidence="18">
    <location>
        <begin position="18"/>
        <end position="333"/>
    </location>
</feature>
<comment type="cofactor">
    <cofactor evidence="1 15">
        <name>Mg(2+)</name>
        <dbReference type="ChEBI" id="CHEBI:18420"/>
    </cofactor>
</comment>
<comment type="pathway">
    <text evidence="3 15">Carbohydrate biosynthesis; gluconeogenesis.</text>
</comment>
<evidence type="ECO:0000256" key="15">
    <source>
        <dbReference type="PIRNR" id="PIRNR000854"/>
    </source>
</evidence>
<dbReference type="OrthoDB" id="9765468at2"/>
<dbReference type="PIRSF" id="PIRSF000854">
    <property type="entry name" value="PEP_synthase"/>
    <property type="match status" value="1"/>
</dbReference>
<sequence length="813" mass="88329">MDSFIKNFSEIGLKDLAEVGGKGASLGELVCKLVPLGLRVPGGFSVTAAAFRHFLEVNGLRDRLRVLLGKLDRKTYQNLSEIGGAARSLLVNAELPDDLKHAISVAYRKLGAGVVAVRSSATVEDLPTASFAGQHDSFLNIMESSEVLTAVRNCFASLYTDRAIKYREDNGFDHGQVALSVAVQQMVSVDNGSSGVAFTLDPETGFRDVIHISGTWGLGENLVQGAITPDEFWVFKPTLQQGYDAVLQRKLGSKEHTLVWANDSLTYNYVTPEERRNQFVLDDNHLLELARWCCHIEDHYGKPMDIEWAVDGNDGLLYILQARPETVQANRNPRIFADYRLGKKGTLLASGQAVGMKVVSGKARIIRTAADRAQLRPGEILVTGQTQPDWDPVLKRAAAIVTDIGGRTSHASIVARELGVPAVVGCGNATGAISDGALITVSCAEGKTRNIYSGAIPYTVVEHDFSNTQLPERTGVKFILNDPDKAFRLSLFPNNGVGLVRLEIIISNQVQVHPMALVRFAELKDDETRRRIGALTHSYQDKKEYFVDKVAQSIAMIAAAFYPKEVIVRTSDFKTNEYAGLTGAAEFEPKEENPMVGFRGASRYYHPLYREAFALECAAIARVRTRMGLENVKVMIPFCRTVAEAETVVSVMAANGLNRSSDPGLELYMMAEIPANVLLADAFATHFDGFSIGSNDLAQLTLGIDRDSALVAPLFSEQNEATRRLIADMIGAAHRNGKKIGLCGLAPGDDPAFVRFLVNEGIDSISFIPGALLTGMAVVRLAEKERKATAAPDQQSRRDAAPVAQKASGGGPF</sequence>